<dbReference type="Proteomes" id="UP000805614">
    <property type="component" value="Unassembled WGS sequence"/>
</dbReference>
<organism evidence="1 2">
    <name type="scientific">Actinomadura alba</name>
    <dbReference type="NCBI Taxonomy" id="406431"/>
    <lineage>
        <taxon>Bacteria</taxon>
        <taxon>Bacillati</taxon>
        <taxon>Actinomycetota</taxon>
        <taxon>Actinomycetes</taxon>
        <taxon>Streptosporangiales</taxon>
        <taxon>Thermomonosporaceae</taxon>
        <taxon>Actinomadura</taxon>
    </lineage>
</organism>
<sequence length="260" mass="28535">MAVAHTASCETAKRHECSCECGGSRHGWPYRLKLASNQSGAEREMFRSGVNQDWCDAADSQSANPSGDWKAAGTDAAVADIIDWLASNPATIAYAQSIGNVISEGIIPALEGQIGRVEWRAQKVGQLDHFWCDLLVGLVYAIDKFKQYWDRMPDYIGSQIVDSRAANGRTALPAETIDIAVRTAWKAFSELLQTDRLKEVLVAVRVLAILICKAPEEHRAVVQFCIVPLTNGIISPATKARLQEVLPSEWLSELRRSLVG</sequence>
<accession>A0ABR7M1N3</accession>
<evidence type="ECO:0000313" key="2">
    <source>
        <dbReference type="Proteomes" id="UP000805614"/>
    </source>
</evidence>
<comment type="caution">
    <text evidence="1">The sequence shown here is derived from an EMBL/GenBank/DDBJ whole genome shotgun (WGS) entry which is preliminary data.</text>
</comment>
<protein>
    <submittedName>
        <fullName evidence="1">Uncharacterized protein</fullName>
    </submittedName>
</protein>
<reference evidence="1 2" key="1">
    <citation type="submission" date="2020-06" db="EMBL/GenBank/DDBJ databases">
        <title>Actinomadura xiongansis sp. nov., isolated from soil of Baiyangdian.</title>
        <authorList>
            <person name="Zhang X."/>
        </authorList>
    </citation>
    <scope>NUCLEOTIDE SEQUENCE [LARGE SCALE GENOMIC DNA]</scope>
    <source>
        <strain evidence="1 2">HBUM206468</strain>
    </source>
</reference>
<name>A0ABR7M1N3_9ACTN</name>
<dbReference type="RefSeq" id="WP_187247968.1">
    <property type="nucleotide sequence ID" value="NZ_BAAAOK010000060.1"/>
</dbReference>
<keyword evidence="2" id="KW-1185">Reference proteome</keyword>
<evidence type="ECO:0000313" key="1">
    <source>
        <dbReference type="EMBL" id="MBC6470925.1"/>
    </source>
</evidence>
<dbReference type="EMBL" id="JABVEC010000052">
    <property type="protein sequence ID" value="MBC6470925.1"/>
    <property type="molecule type" value="Genomic_DNA"/>
</dbReference>
<proteinExistence type="predicted"/>
<gene>
    <name evidence="1" type="ORF">HKK74_36360</name>
</gene>